<evidence type="ECO:0000256" key="5">
    <source>
        <dbReference type="PROSITE-ProRule" id="PRU00335"/>
    </source>
</evidence>
<feature type="region of interest" description="Disordered" evidence="6">
    <location>
        <begin position="23"/>
        <end position="46"/>
    </location>
</feature>
<dbReference type="InterPro" id="IPR001647">
    <property type="entry name" value="HTH_TetR"/>
</dbReference>
<evidence type="ECO:0000256" key="2">
    <source>
        <dbReference type="ARBA" id="ARBA00023015"/>
    </source>
</evidence>
<dbReference type="GO" id="GO:0003700">
    <property type="term" value="F:DNA-binding transcription factor activity"/>
    <property type="evidence" value="ECO:0007669"/>
    <property type="project" value="TreeGrafter"/>
</dbReference>
<evidence type="ECO:0000256" key="1">
    <source>
        <dbReference type="ARBA" id="ARBA00022491"/>
    </source>
</evidence>
<evidence type="ECO:0000259" key="7">
    <source>
        <dbReference type="PROSITE" id="PS50977"/>
    </source>
</evidence>
<evidence type="ECO:0000313" key="8">
    <source>
        <dbReference type="EMBL" id="NNH70405.1"/>
    </source>
</evidence>
<reference evidence="8 9" key="1">
    <citation type="submission" date="2020-05" db="EMBL/GenBank/DDBJ databases">
        <title>MicrobeNet Type strains.</title>
        <authorList>
            <person name="Nicholson A.C."/>
        </authorList>
    </citation>
    <scope>NUCLEOTIDE SEQUENCE [LARGE SCALE GENOMIC DNA]</scope>
    <source>
        <strain evidence="8 9">JCM 3224</strain>
    </source>
</reference>
<dbReference type="PRINTS" id="PR00455">
    <property type="entry name" value="HTHTETR"/>
</dbReference>
<organism evidence="8 9">
    <name type="scientific">Nocardia uniformis</name>
    <dbReference type="NCBI Taxonomy" id="53432"/>
    <lineage>
        <taxon>Bacteria</taxon>
        <taxon>Bacillati</taxon>
        <taxon>Actinomycetota</taxon>
        <taxon>Actinomycetes</taxon>
        <taxon>Mycobacteriales</taxon>
        <taxon>Nocardiaceae</taxon>
        <taxon>Nocardia</taxon>
    </lineage>
</organism>
<evidence type="ECO:0000256" key="4">
    <source>
        <dbReference type="ARBA" id="ARBA00023163"/>
    </source>
</evidence>
<feature type="compositionally biased region" description="Basic and acidic residues" evidence="6">
    <location>
        <begin position="30"/>
        <end position="46"/>
    </location>
</feature>
<keyword evidence="3 5" id="KW-0238">DNA-binding</keyword>
<dbReference type="Pfam" id="PF00440">
    <property type="entry name" value="TetR_N"/>
    <property type="match status" value="1"/>
</dbReference>
<accession>A0A849C248</accession>
<feature type="domain" description="HTH tetR-type" evidence="7">
    <location>
        <begin position="45"/>
        <end position="105"/>
    </location>
</feature>
<dbReference type="PANTHER" id="PTHR30055">
    <property type="entry name" value="HTH-TYPE TRANSCRIPTIONAL REGULATOR RUTR"/>
    <property type="match status" value="1"/>
</dbReference>
<dbReference type="Pfam" id="PF13977">
    <property type="entry name" value="TetR_C_6"/>
    <property type="match status" value="1"/>
</dbReference>
<protein>
    <submittedName>
        <fullName evidence="8">TetR/AcrR family transcriptional regulator</fullName>
    </submittedName>
</protein>
<dbReference type="Proteomes" id="UP000586827">
    <property type="component" value="Unassembled WGS sequence"/>
</dbReference>
<dbReference type="PANTHER" id="PTHR30055:SF234">
    <property type="entry name" value="HTH-TYPE TRANSCRIPTIONAL REGULATOR BETI"/>
    <property type="match status" value="1"/>
</dbReference>
<dbReference type="AlphaFoldDB" id="A0A849C248"/>
<comment type="caution">
    <text evidence="8">The sequence shown here is derived from an EMBL/GenBank/DDBJ whole genome shotgun (WGS) entry which is preliminary data.</text>
</comment>
<dbReference type="EMBL" id="JABELX010000004">
    <property type="protein sequence ID" value="NNH70405.1"/>
    <property type="molecule type" value="Genomic_DNA"/>
</dbReference>
<dbReference type="SUPFAM" id="SSF46689">
    <property type="entry name" value="Homeodomain-like"/>
    <property type="match status" value="1"/>
</dbReference>
<keyword evidence="9" id="KW-1185">Reference proteome</keyword>
<keyword evidence="1" id="KW-0678">Repressor</keyword>
<dbReference type="InterPro" id="IPR009057">
    <property type="entry name" value="Homeodomain-like_sf"/>
</dbReference>
<evidence type="ECO:0000313" key="9">
    <source>
        <dbReference type="Proteomes" id="UP000586827"/>
    </source>
</evidence>
<keyword evidence="4" id="KW-0804">Transcription</keyword>
<dbReference type="GO" id="GO:0000976">
    <property type="term" value="F:transcription cis-regulatory region binding"/>
    <property type="evidence" value="ECO:0007669"/>
    <property type="project" value="TreeGrafter"/>
</dbReference>
<name>A0A849C248_9NOCA</name>
<dbReference type="InterPro" id="IPR050109">
    <property type="entry name" value="HTH-type_TetR-like_transc_reg"/>
</dbReference>
<keyword evidence="2" id="KW-0805">Transcription regulation</keyword>
<sequence length="236" mass="25830">MLSIRHILTGVADLRSARCRGLVSAAGPSPKEDDVAQRRPRPRGEARREQILDVALKSFAENGFHNSSLADIAGLCGLSQPGLLHHFPTKAALLAAVLEYRDRLDAQRLEFGEALRGPDALRRLARLVEHNTHVPGLVQVFTVVTGESVTVDHPAHGWAVDRYRTLERTLARALDEGIADGTIRAGLDTKAVARQVFAIMDGLQLQWLLDPETVDMAALFRAYIDGLIQLIGVHSD</sequence>
<feature type="DNA-binding region" description="H-T-H motif" evidence="5">
    <location>
        <begin position="68"/>
        <end position="87"/>
    </location>
</feature>
<evidence type="ECO:0000256" key="6">
    <source>
        <dbReference type="SAM" id="MobiDB-lite"/>
    </source>
</evidence>
<gene>
    <name evidence="8" type="ORF">HLB23_11120</name>
</gene>
<dbReference type="InterPro" id="IPR039538">
    <property type="entry name" value="BetI_C"/>
</dbReference>
<dbReference type="Gene3D" id="1.10.357.10">
    <property type="entry name" value="Tetracycline Repressor, domain 2"/>
    <property type="match status" value="1"/>
</dbReference>
<evidence type="ECO:0000256" key="3">
    <source>
        <dbReference type="ARBA" id="ARBA00023125"/>
    </source>
</evidence>
<dbReference type="InterPro" id="IPR036271">
    <property type="entry name" value="Tet_transcr_reg_TetR-rel_C_sf"/>
</dbReference>
<dbReference type="SUPFAM" id="SSF48498">
    <property type="entry name" value="Tetracyclin repressor-like, C-terminal domain"/>
    <property type="match status" value="1"/>
</dbReference>
<dbReference type="PROSITE" id="PS50977">
    <property type="entry name" value="HTH_TETR_2"/>
    <property type="match status" value="1"/>
</dbReference>
<proteinExistence type="predicted"/>